<dbReference type="GO" id="GO:0007130">
    <property type="term" value="P:synaptonemal complex assembly"/>
    <property type="evidence" value="ECO:0007669"/>
    <property type="project" value="TreeGrafter"/>
</dbReference>
<reference evidence="5 6" key="1">
    <citation type="submission" date="2025-04" db="UniProtKB">
        <authorList>
            <consortium name="RefSeq"/>
        </authorList>
    </citation>
    <scope>IDENTIFICATION</scope>
</reference>
<organism evidence="4 5">
    <name type="scientific">Geotrypetes seraphini</name>
    <name type="common">Gaboon caecilian</name>
    <name type="synonym">Caecilia seraphini</name>
    <dbReference type="NCBI Taxonomy" id="260995"/>
    <lineage>
        <taxon>Eukaryota</taxon>
        <taxon>Metazoa</taxon>
        <taxon>Chordata</taxon>
        <taxon>Craniata</taxon>
        <taxon>Vertebrata</taxon>
        <taxon>Euteleostomi</taxon>
        <taxon>Amphibia</taxon>
        <taxon>Gymnophiona</taxon>
        <taxon>Geotrypetes</taxon>
    </lineage>
</organism>
<dbReference type="PANTHER" id="PTHR22380">
    <property type="entry name" value="TESTIS-EXPRESSED PROTEIN 15"/>
    <property type="match status" value="1"/>
</dbReference>
<evidence type="ECO:0000313" key="4">
    <source>
        <dbReference type="Proteomes" id="UP000515159"/>
    </source>
</evidence>
<sequence>MTREKRRRLISKMEENGGKTLAQWTLNETKSQMSAAVLETEALKNFTIPKLRRSSNKVCLAPCNTDRREYIEMNYALEESRLDISYDLQSSWHFGDMKLVCNDDLEKKYATKRSEMRKEGRHGRELQEHFCFLVLSNSAVLDIYRYGMSTDGNAMKALGNPLMGIYLHRHADVALKFAHQKSMNTSKIMIFKVLFGKVKKIQPIIEKKKVALDPTPNFDCHISRILPSAKDTVDRQVICSSVYLYEYDSFSKPVDKPRHCLPYAVLTARFVGQKNGSAPFITSLRFQCTERSKSSGRDTWTNCTVAKRIGKGKDATIIYQSIRTPAKASACSCQDNCLCTTINSPNNQELVPLTAVNIEEKDKQNWNLSQADSLLQALTPYVLNSFSYLCANMQNINPLEAENIVPVKNLGSNSASENGTLLNTTPFPFVNNSISCSSTVITSRQIKDPRLLKREENVGKQNTELPLSENSPSEVMTECKDKIIKFPIALDIYSCSAENTSVLSDLQQGCLQEMKQANETSWEEYLQKNEMKTAESISLLDTAKEQSIDRLQLNTCVEKLQISKTMAVSLPEIPKAHCLLDFQNEKHMKTKNITPTASEGLFFEDLKMYESQLKEKLRKYSSLLVLSDEDRKAKLEILENLSTQDKACLYSRLKIYDKYYKKYEKQLGLNKSNRKASQIKRPNPKVGISSGQQYITEPMKTSVSSVPSTRFAVKSNVEQAPNDNCSNSCNLGSKLSSSSEDYGEFTTSSRISIEYQNDENEIKTDSCSHNTNSTHHNKEFVNPDQISCHMHSVIVSVKTHHTDVEISSERATCAISTATNEGQNKLASEINQKPQTNKPKSVLENDQGHVSNQCLCIENKDKGIGQENKKTENFKCDEIKEMFGVNIHSQLGKDAWTENDIKTFKREYKADDGIFYCAEKMHKPVTISDMHRKLYPLVDRIGKRFSENEEQVNAHVTSKLKLTNTEKHQKSKTQEIFHLHKADINKNPLETNKINPAIKHTITSTEELNHHSKEIENFSIVMDGLSNIACSVSNTFVHSEIVEKDVCTDKKAIYYPAATLNTMFSVKETHIEEVYSKNMPEYSNDKNFICTTDNVKQLKKNCSSYPILDSERSISSLNVTCQESCAFSKTAVIEDSISCSIDRIPIDEKIQKQLYGTPAFYNVPSTLINKASEAQDALASVANNSLCNIHWDLEDQTCHLENIPFLENKHLGMLNTSIYDCKGKTEVVSEECIIQEIEICERLCLQNLDFGTEIEIPSMDNFSEEHCLVPQDTYSNRDICNEEFSSYQILKDRIDWEGLFGSSREEFTNLSENISMTTKENHCSITGKNIYFPTSTQKKLTESTDMTVFPDVKVTINNELKCVGEMCHHAFPKDFCRCSDESSGTSTDTECINEQSNKNYGNLPCENDIQICVDVPICKLKKENSLQVEKENKMLLGFRKVQCGLQTHETSGKEREAPTDLDDWVPIQETKTIFKTSLSAHDDSAHETENSFTFKKKSSMLLPGPVAVPDTLNNENSCTLAKLKDNYIQTEAKGNRKSKLTRKRHLPATIMNGTVPCRDLVQKSFVHKHFKKYDKKKRLYHSRSSEMFRFLSAGRIKTFSQSEKNIENILKALCDEISLCKSKRLSKKLHRAILYLRKAQKRVHTSLQIVAKVGTKRNSPLPKSYEVICNNLWETCDLEGYNFLKIKKYQCFENLQRKQETKSNREENATGIVYDASVQIPETQALNNKEDQMNKLLSEGNVLDESAKNIVSVLSDKPCLLSDTSLKTHMLNNCTDKSIGDISAELQMSSEDLISLKTDLSNFKVPDKENQVSSADSPKMDVKQMICNSLFNDKDSGLKHTSSPNVLNHFNKISRKKTYIAESTKSPIMLTDEKRNVEMHLVTDTASLSLVPSMFLSLEDGQNKCTKTRQTKLSKNKSNSIDGGQCFKKNTTVGPSLPCIQHKVLQRNPVQQIALNEHSVPNYNSKKKVSCNNCNGFDMETEQSAFFITKLSNILQQADETSSLKILQEHIKFCNKILPSLIKAFEKKQGSPFKNVLVYRKLLVEMNLQPCCESNLKPQAIESFMELQMMMEAIQFIENKISYLEGEPTFRSLLWYDDSLYTELLDGESGYQQQSNFFPSFQEKLKYNALSELQSHHAQLCKLLDSTNETNSSYYMVLKYKREIDECEAVLQNYSDYFDFCLSVPFTCGISLGDTLEDLEILRLSALKLISTCSSSSKDQCDPGKQEHIWFLLEFISAKINFLKNCTYINYEVSLYGLEHLFFDAAKHLLWLRWMQPFGKSTSPIARREFMLKINQCALSKLCELYEYLNEVIFRCENKDKTSTQLQEIDIKNYQRKSSICEKQDKQELFNSPFISHSEIYCVGEILDQAHSADIERLHELTLKCDEQLKSLKTYFQILQENDIDSILITEKNVFEILKGHNTATAILLKPEAVETYIEVMMMYETIHFLKNSVAQKLNQKRFRSILWFDMSLLPELVYCQKKMASFPKDNSKDDIFKIIEHAISEVRDELEIICECTEAINCTYALQLMSKELAELSEIRKLLLKSKSAISTYINFIPYSVSVNYGNTEDELEYNYQQFSTMLETLMLAPKKDLGKMAHIMKVMKTIEHMKYVSSKHVKSALYVLTFQMLQNRKKSILLERNNTQIREIGSKPSHSKPQEPQLCITGTGTSQFLRKRLPCLSESSEAYGESLAYSSVKKQKVNDDSLSKTAEHNDDVCNNKRMKERRYLQREKDLQLVVLSNSKKNHEKNAPVYKKCNQKHSPSPPSHLKDIEGPLYLKNTTYASEDSSTVMQNLDDPSDKTNSNAVNVERQDGVPSIAVECGQNSITALSSEVIPPCQKNCENLSNSTNFSKPVRRIQVHTAHINGNQCDAQQKDKVSPETSNQSVRYSNKLEPETKADAIAYEDDRMSLDEESSCEYQIEIPFMALTNDSMEFCNKESKMAQHSMTEDQNELKTLSSTEASSSISASISNIPVILGIQTARSDFSESTIEEHSMVQCPTANSAILQNNVLQATPEMQSSYMYAAGTYYPPYYSWYVHHQSSNIKNSLSHTYQEVTFEKQQTVPSHTSAVVPGTQIFNYLDPTKTQWNNFSQPFPGYGYYSGCMPPPYNASTFTSNPASSQALLPYSANSGGFWNWGDERCIICIAKVVYISATNFEINALVFQIFFSEDGFTIKVEQVPGSRFVLAIEIFSVTAKLQRIEFVVF</sequence>
<dbReference type="Pfam" id="PF15326">
    <property type="entry name" value="TEX15"/>
    <property type="match status" value="2"/>
</dbReference>
<feature type="domain" description="Testis expressed sequence 15" evidence="3">
    <location>
        <begin position="1946"/>
        <end position="2143"/>
    </location>
</feature>
<evidence type="ECO:0000256" key="1">
    <source>
        <dbReference type="SAM" id="MobiDB-lite"/>
    </source>
</evidence>
<name>A0A6P8NMH8_GEOSA</name>
<feature type="domain" description="Testis expressed sequence 15" evidence="3">
    <location>
        <begin position="2321"/>
        <end position="2478"/>
    </location>
</feature>
<dbReference type="InterPro" id="IPR032765">
    <property type="entry name" value="TEX15_dom"/>
</dbReference>
<dbReference type="PANTHER" id="PTHR22380:SF1">
    <property type="entry name" value="TESTIS-EXPRESSED PROTEIN 15"/>
    <property type="match status" value="1"/>
</dbReference>
<keyword evidence="4" id="KW-1185">Reference proteome</keyword>
<dbReference type="InterPro" id="IPR026616">
    <property type="entry name" value="TEX15"/>
</dbReference>
<dbReference type="RefSeq" id="XP_033771813.1">
    <property type="nucleotide sequence ID" value="XM_033915922.1"/>
</dbReference>
<evidence type="ECO:0000259" key="3">
    <source>
        <dbReference type="Pfam" id="PF15326"/>
    </source>
</evidence>
<evidence type="ECO:0000313" key="5">
    <source>
        <dbReference type="RefSeq" id="XP_033771804.1"/>
    </source>
</evidence>
<accession>A0A6P8NMH8</accession>
<dbReference type="InterPro" id="IPR022188">
    <property type="entry name" value="TASOR_DUF3715"/>
</dbReference>
<gene>
    <name evidence="5 6" type="primary">TEX15</name>
</gene>
<proteinExistence type="predicted"/>
<feature type="compositionally biased region" description="Polar residues" evidence="1">
    <location>
        <begin position="822"/>
        <end position="839"/>
    </location>
</feature>
<feature type="region of interest" description="Disordered" evidence="1">
    <location>
        <begin position="2868"/>
        <end position="2889"/>
    </location>
</feature>
<dbReference type="GeneID" id="117346404"/>
<dbReference type="GO" id="GO:0005634">
    <property type="term" value="C:nucleus"/>
    <property type="evidence" value="ECO:0007669"/>
    <property type="project" value="TreeGrafter"/>
</dbReference>
<dbReference type="Pfam" id="PF12509">
    <property type="entry name" value="DUF3715"/>
    <property type="match status" value="1"/>
</dbReference>
<evidence type="ECO:0000313" key="6">
    <source>
        <dbReference type="RefSeq" id="XP_033771813.1"/>
    </source>
</evidence>
<dbReference type="CTD" id="56154"/>
<dbReference type="GO" id="GO:0010569">
    <property type="term" value="P:regulation of double-strand break repair via homologous recombination"/>
    <property type="evidence" value="ECO:0007669"/>
    <property type="project" value="InterPro"/>
</dbReference>
<evidence type="ECO:0000259" key="2">
    <source>
        <dbReference type="Pfam" id="PF12509"/>
    </source>
</evidence>
<feature type="domain" description="TASOR pseudo-PARP" evidence="2">
    <location>
        <begin position="115"/>
        <end position="262"/>
    </location>
</feature>
<dbReference type="GO" id="GO:0007140">
    <property type="term" value="P:male meiotic nuclear division"/>
    <property type="evidence" value="ECO:0007669"/>
    <property type="project" value="InterPro"/>
</dbReference>
<dbReference type="RefSeq" id="XP_033771804.1">
    <property type="nucleotide sequence ID" value="XM_033915913.1"/>
</dbReference>
<dbReference type="KEGG" id="gsh:117346404"/>
<dbReference type="OrthoDB" id="10054471at2759"/>
<feature type="region of interest" description="Disordered" evidence="1">
    <location>
        <begin position="822"/>
        <end position="844"/>
    </location>
</feature>
<protein>
    <submittedName>
        <fullName evidence="5 6">Testis-expressed protein 15 isoform X1</fullName>
    </submittedName>
</protein>
<dbReference type="Proteomes" id="UP000515159">
    <property type="component" value="Chromosome 1"/>
</dbReference>